<feature type="transmembrane region" description="Helical" evidence="5">
    <location>
        <begin position="244"/>
        <end position="265"/>
    </location>
</feature>
<gene>
    <name evidence="6" type="ORF">ElyMa_000733000</name>
</gene>
<comment type="caution">
    <text evidence="6">The sequence shown here is derived from an EMBL/GenBank/DDBJ whole genome shotgun (WGS) entry which is preliminary data.</text>
</comment>
<feature type="transmembrane region" description="Helical" evidence="5">
    <location>
        <begin position="217"/>
        <end position="238"/>
    </location>
</feature>
<comment type="subcellular location">
    <subcellularLocation>
        <location evidence="1">Membrane</location>
        <topology evidence="1">Multi-pass membrane protein</topology>
    </subcellularLocation>
</comment>
<dbReference type="GO" id="GO:0022857">
    <property type="term" value="F:transmembrane transporter activity"/>
    <property type="evidence" value="ECO:0007669"/>
    <property type="project" value="InterPro"/>
</dbReference>
<evidence type="ECO:0000256" key="4">
    <source>
        <dbReference type="ARBA" id="ARBA00023136"/>
    </source>
</evidence>
<name>A0AAV4GPR9_9GAST</name>
<feature type="transmembrane region" description="Helical" evidence="5">
    <location>
        <begin position="123"/>
        <end position="144"/>
    </location>
</feature>
<dbReference type="EMBL" id="BMAT01001486">
    <property type="protein sequence ID" value="GFR86880.1"/>
    <property type="molecule type" value="Genomic_DNA"/>
</dbReference>
<keyword evidence="4 5" id="KW-0472">Membrane</keyword>
<dbReference type="SUPFAM" id="SSF103473">
    <property type="entry name" value="MFS general substrate transporter"/>
    <property type="match status" value="1"/>
</dbReference>
<evidence type="ECO:0000313" key="7">
    <source>
        <dbReference type="Proteomes" id="UP000762676"/>
    </source>
</evidence>
<dbReference type="Gene3D" id="1.20.1250.20">
    <property type="entry name" value="MFS general substrate transporter like domains"/>
    <property type="match status" value="1"/>
</dbReference>
<feature type="transmembrane region" description="Helical" evidence="5">
    <location>
        <begin position="151"/>
        <end position="175"/>
    </location>
</feature>
<dbReference type="InterPro" id="IPR036259">
    <property type="entry name" value="MFS_trans_sf"/>
</dbReference>
<reference evidence="6 7" key="1">
    <citation type="journal article" date="2021" name="Elife">
        <title>Chloroplast acquisition without the gene transfer in kleptoplastic sea slugs, Plakobranchus ocellatus.</title>
        <authorList>
            <person name="Maeda T."/>
            <person name="Takahashi S."/>
            <person name="Yoshida T."/>
            <person name="Shimamura S."/>
            <person name="Takaki Y."/>
            <person name="Nagai Y."/>
            <person name="Toyoda A."/>
            <person name="Suzuki Y."/>
            <person name="Arimoto A."/>
            <person name="Ishii H."/>
            <person name="Satoh N."/>
            <person name="Nishiyama T."/>
            <person name="Hasebe M."/>
            <person name="Maruyama T."/>
            <person name="Minagawa J."/>
            <person name="Obokata J."/>
            <person name="Shigenobu S."/>
        </authorList>
    </citation>
    <scope>NUCLEOTIDE SEQUENCE [LARGE SCALE GENOMIC DNA]</scope>
</reference>
<keyword evidence="7" id="KW-1185">Reference proteome</keyword>
<keyword evidence="3 5" id="KW-1133">Transmembrane helix</keyword>
<evidence type="ECO:0000256" key="1">
    <source>
        <dbReference type="ARBA" id="ARBA00004141"/>
    </source>
</evidence>
<proteinExistence type="predicted"/>
<dbReference type="InterPro" id="IPR005828">
    <property type="entry name" value="MFS_sugar_transport-like"/>
</dbReference>
<dbReference type="Proteomes" id="UP000762676">
    <property type="component" value="Unassembled WGS sequence"/>
</dbReference>
<feature type="transmembrane region" description="Helical" evidence="5">
    <location>
        <begin position="187"/>
        <end position="205"/>
    </location>
</feature>
<evidence type="ECO:0000256" key="5">
    <source>
        <dbReference type="SAM" id="Phobius"/>
    </source>
</evidence>
<evidence type="ECO:0000313" key="6">
    <source>
        <dbReference type="EMBL" id="GFR86880.1"/>
    </source>
</evidence>
<evidence type="ECO:0000256" key="2">
    <source>
        <dbReference type="ARBA" id="ARBA00022692"/>
    </source>
</evidence>
<dbReference type="PANTHER" id="PTHR24064">
    <property type="entry name" value="SOLUTE CARRIER FAMILY 22 MEMBER"/>
    <property type="match status" value="1"/>
</dbReference>
<dbReference type="GO" id="GO:0016020">
    <property type="term" value="C:membrane"/>
    <property type="evidence" value="ECO:0007669"/>
    <property type="project" value="UniProtKB-SubCell"/>
</dbReference>
<sequence length="317" mass="35765">MDESLRWLLANKKAKQAERVLRKACKFNGKSYENLLKTVLREDMIFINGENHRQSDQKKQNEVNIKDSHDEVGKKRTKLSFKDVLWSSTMRNISVIICYSWMVNSLTYYGITLLSTSLAGDPYVNFLIGAALEIPSTLCMYFLLTRFGRKIVAMWFTGAAGVSLLVTVLLAILTVNTPSLSLVQTGLTLFGKFCISASFNIMWLFTPELYPTNLRNVGTGMSSMGARIAASASPFFSILARKAVWAPGALFSAACFLCVFLLSFLPETKFRELPSTIEEVEAWYRSDRQNKSKGAFKRVTKQIDEENIEHDKNNKVV</sequence>
<protein>
    <submittedName>
        <fullName evidence="6">Solute carrier family 22 member 6-A</fullName>
    </submittedName>
</protein>
<evidence type="ECO:0000256" key="3">
    <source>
        <dbReference type="ARBA" id="ARBA00022989"/>
    </source>
</evidence>
<accession>A0AAV4GPR9</accession>
<organism evidence="6 7">
    <name type="scientific">Elysia marginata</name>
    <dbReference type="NCBI Taxonomy" id="1093978"/>
    <lineage>
        <taxon>Eukaryota</taxon>
        <taxon>Metazoa</taxon>
        <taxon>Spiralia</taxon>
        <taxon>Lophotrochozoa</taxon>
        <taxon>Mollusca</taxon>
        <taxon>Gastropoda</taxon>
        <taxon>Heterobranchia</taxon>
        <taxon>Euthyneura</taxon>
        <taxon>Panpulmonata</taxon>
        <taxon>Sacoglossa</taxon>
        <taxon>Placobranchoidea</taxon>
        <taxon>Plakobranchidae</taxon>
        <taxon>Elysia</taxon>
    </lineage>
</organism>
<keyword evidence="2 5" id="KW-0812">Transmembrane</keyword>
<dbReference type="Pfam" id="PF00083">
    <property type="entry name" value="Sugar_tr"/>
    <property type="match status" value="1"/>
</dbReference>
<dbReference type="AlphaFoldDB" id="A0AAV4GPR9"/>